<dbReference type="SUPFAM" id="SSF48371">
    <property type="entry name" value="ARM repeat"/>
    <property type="match status" value="1"/>
</dbReference>
<dbReference type="InterPro" id="IPR016024">
    <property type="entry name" value="ARM-type_fold"/>
</dbReference>
<dbReference type="Proteomes" id="UP001215598">
    <property type="component" value="Unassembled WGS sequence"/>
</dbReference>
<organism evidence="1 2">
    <name type="scientific">Mycena metata</name>
    <dbReference type="NCBI Taxonomy" id="1033252"/>
    <lineage>
        <taxon>Eukaryota</taxon>
        <taxon>Fungi</taxon>
        <taxon>Dikarya</taxon>
        <taxon>Basidiomycota</taxon>
        <taxon>Agaricomycotina</taxon>
        <taxon>Agaricomycetes</taxon>
        <taxon>Agaricomycetidae</taxon>
        <taxon>Agaricales</taxon>
        <taxon>Marasmiineae</taxon>
        <taxon>Mycenaceae</taxon>
        <taxon>Mycena</taxon>
    </lineage>
</organism>
<comment type="caution">
    <text evidence="1">The sequence shown here is derived from an EMBL/GenBank/DDBJ whole genome shotgun (WGS) entry which is preliminary data.</text>
</comment>
<name>A0AAD7ISV3_9AGAR</name>
<evidence type="ECO:0000313" key="2">
    <source>
        <dbReference type="Proteomes" id="UP001215598"/>
    </source>
</evidence>
<dbReference type="EMBL" id="JARKIB010000072">
    <property type="protein sequence ID" value="KAJ7748659.1"/>
    <property type="molecule type" value="Genomic_DNA"/>
</dbReference>
<reference evidence="1" key="1">
    <citation type="submission" date="2023-03" db="EMBL/GenBank/DDBJ databases">
        <title>Massive genome expansion in bonnet fungi (Mycena s.s.) driven by repeated elements and novel gene families across ecological guilds.</title>
        <authorList>
            <consortium name="Lawrence Berkeley National Laboratory"/>
            <person name="Harder C.B."/>
            <person name="Miyauchi S."/>
            <person name="Viragh M."/>
            <person name="Kuo A."/>
            <person name="Thoen E."/>
            <person name="Andreopoulos B."/>
            <person name="Lu D."/>
            <person name="Skrede I."/>
            <person name="Drula E."/>
            <person name="Henrissat B."/>
            <person name="Morin E."/>
            <person name="Kohler A."/>
            <person name="Barry K."/>
            <person name="LaButti K."/>
            <person name="Morin E."/>
            <person name="Salamov A."/>
            <person name="Lipzen A."/>
            <person name="Mereny Z."/>
            <person name="Hegedus B."/>
            <person name="Baldrian P."/>
            <person name="Stursova M."/>
            <person name="Weitz H."/>
            <person name="Taylor A."/>
            <person name="Grigoriev I.V."/>
            <person name="Nagy L.G."/>
            <person name="Martin F."/>
            <person name="Kauserud H."/>
        </authorList>
    </citation>
    <scope>NUCLEOTIDE SEQUENCE</scope>
    <source>
        <strain evidence="1">CBHHK182m</strain>
    </source>
</reference>
<gene>
    <name evidence="1" type="ORF">B0H16DRAFT_902073</name>
</gene>
<accession>A0AAD7ISV3</accession>
<proteinExistence type="predicted"/>
<sequence>MRKLDSLLAHSLPDVQRYGLRVLVLLAQQENLRALTPIRKAVQQVISMLTDGDADRRQYAIQYLDELLVYEDLRKLIATSGIMMRQSGAMLRSGDFDVRRSGLWITVAILQPGMWEGISMTDAMERVISAGEDPHVGVRRLAIWGVLDLAKRDGKHS</sequence>
<dbReference type="Gene3D" id="1.25.10.10">
    <property type="entry name" value="Leucine-rich Repeat Variant"/>
    <property type="match status" value="1"/>
</dbReference>
<protein>
    <submittedName>
        <fullName evidence="1">Uncharacterized protein</fullName>
    </submittedName>
</protein>
<keyword evidence="2" id="KW-1185">Reference proteome</keyword>
<dbReference type="InterPro" id="IPR011989">
    <property type="entry name" value="ARM-like"/>
</dbReference>
<evidence type="ECO:0000313" key="1">
    <source>
        <dbReference type="EMBL" id="KAJ7748659.1"/>
    </source>
</evidence>
<dbReference type="AlphaFoldDB" id="A0AAD7ISV3"/>